<feature type="domain" description="Glycosyl transferase family 28 C-terminal" evidence="1">
    <location>
        <begin position="226"/>
        <end position="328"/>
    </location>
</feature>
<dbReference type="RefSeq" id="WP_240097995.1">
    <property type="nucleotide sequence ID" value="NZ_JAJSON010000018.1"/>
</dbReference>
<proteinExistence type="predicted"/>
<accession>A0A9X1UXZ2</accession>
<dbReference type="SUPFAM" id="SSF53756">
    <property type="entry name" value="UDP-Glycosyltransferase/glycogen phosphorylase"/>
    <property type="match status" value="1"/>
</dbReference>
<dbReference type="GO" id="GO:0016758">
    <property type="term" value="F:hexosyltransferase activity"/>
    <property type="evidence" value="ECO:0007669"/>
    <property type="project" value="InterPro"/>
</dbReference>
<evidence type="ECO:0000313" key="2">
    <source>
        <dbReference type="EMBL" id="MCG9971599.1"/>
    </source>
</evidence>
<protein>
    <submittedName>
        <fullName evidence="2">Glycosyltransferase</fullName>
    </submittedName>
</protein>
<evidence type="ECO:0000313" key="3">
    <source>
        <dbReference type="Proteomes" id="UP001139344"/>
    </source>
</evidence>
<dbReference type="Pfam" id="PF04101">
    <property type="entry name" value="Glyco_tran_28_C"/>
    <property type="match status" value="1"/>
</dbReference>
<name>A0A9X1UXZ2_9FLAO</name>
<dbReference type="Proteomes" id="UP001139344">
    <property type="component" value="Unassembled WGS sequence"/>
</dbReference>
<dbReference type="InterPro" id="IPR007235">
    <property type="entry name" value="Glyco_trans_28_C"/>
</dbReference>
<organism evidence="2 3">
    <name type="scientific">Christiangramia crocea</name>
    <dbReference type="NCBI Taxonomy" id="2904124"/>
    <lineage>
        <taxon>Bacteria</taxon>
        <taxon>Pseudomonadati</taxon>
        <taxon>Bacteroidota</taxon>
        <taxon>Flavobacteriia</taxon>
        <taxon>Flavobacteriales</taxon>
        <taxon>Flavobacteriaceae</taxon>
        <taxon>Christiangramia</taxon>
    </lineage>
</organism>
<sequence>MRKKRILVATLNWGLGHAARCIPIIRELQDHGYEPVMASDGQSGTLLKKEFPHLIYIELPSYNIQYSKNGINLKWKLMMNSPRILNAIKAEKALTKRLVKEYDLKGIISDNRLGVKSKELKKNVFITHQLNVLSGNTSFLSSYLHQSYIKKFDQCWIPDVEGEDNLSGVLGHLPRKPENVKYIGHLSRFKKTGVPEIYDYLVLLSGPEPQRSILESILLQELKDTSDKVLFLRGVITEETQNLTNNPNINIKNYLYGSALQEAINCSKYIISRSGYTTLMDLSKLEKKAFFIPTPGQPEQEYLAERLRELNIAPFSTQDEFRISKLKKIENFEGLSNFGNHTFFGDLFTFFECE</sequence>
<reference evidence="2" key="1">
    <citation type="submission" date="2021-12" db="EMBL/GenBank/DDBJ databases">
        <title>Description of Gramella crocea sp. nov., a new bacterium isolated from activated sludge.</title>
        <authorList>
            <person name="Zhang X."/>
        </authorList>
    </citation>
    <scope>NUCLEOTIDE SEQUENCE</scope>
    <source>
        <strain evidence="2">YB25</strain>
    </source>
</reference>
<dbReference type="PANTHER" id="PTHR21015:SF22">
    <property type="entry name" value="GLYCOSYLTRANSFERASE"/>
    <property type="match status" value="1"/>
</dbReference>
<keyword evidence="3" id="KW-1185">Reference proteome</keyword>
<dbReference type="Gene3D" id="3.40.50.2000">
    <property type="entry name" value="Glycogen Phosphorylase B"/>
    <property type="match status" value="1"/>
</dbReference>
<gene>
    <name evidence="2" type="ORF">LU635_08125</name>
</gene>
<dbReference type="EMBL" id="JAJSON010000018">
    <property type="protein sequence ID" value="MCG9971599.1"/>
    <property type="molecule type" value="Genomic_DNA"/>
</dbReference>
<dbReference type="AlphaFoldDB" id="A0A9X1UXZ2"/>
<evidence type="ECO:0000259" key="1">
    <source>
        <dbReference type="Pfam" id="PF04101"/>
    </source>
</evidence>
<dbReference type="PANTHER" id="PTHR21015">
    <property type="entry name" value="UDP-N-ACETYLGLUCOSAMINE--N-ACETYLMURAMYL-(PENTAPEPTIDE) PYROPHOSPHORYL-UNDECAPRENOL N-ACETYLGLUCOSAMINE TRANSFERASE 1"/>
    <property type="match status" value="1"/>
</dbReference>
<comment type="caution">
    <text evidence="2">The sequence shown here is derived from an EMBL/GenBank/DDBJ whole genome shotgun (WGS) entry which is preliminary data.</text>
</comment>